<sequence length="124" mass="13968">MNTSLVQPLRNKISPATSRQPYLSQQAPRASKHYSTARAREINMQWRARERPQTPPQTPMKHTGSPDTTPAPLGRNLYNCDFPPPPSIPTTEEVMTELQDVTVQYINCADPTESAARRLRIIQG</sequence>
<organism evidence="2 3">
    <name type="scientific">Brassica cretica</name>
    <name type="common">Mustard</name>
    <dbReference type="NCBI Taxonomy" id="69181"/>
    <lineage>
        <taxon>Eukaryota</taxon>
        <taxon>Viridiplantae</taxon>
        <taxon>Streptophyta</taxon>
        <taxon>Embryophyta</taxon>
        <taxon>Tracheophyta</taxon>
        <taxon>Spermatophyta</taxon>
        <taxon>Magnoliopsida</taxon>
        <taxon>eudicotyledons</taxon>
        <taxon>Gunneridae</taxon>
        <taxon>Pentapetalae</taxon>
        <taxon>rosids</taxon>
        <taxon>malvids</taxon>
        <taxon>Brassicales</taxon>
        <taxon>Brassicaceae</taxon>
        <taxon>Brassiceae</taxon>
        <taxon>Brassica</taxon>
    </lineage>
</organism>
<evidence type="ECO:0000313" key="3">
    <source>
        <dbReference type="Proteomes" id="UP000712281"/>
    </source>
</evidence>
<reference evidence="2" key="1">
    <citation type="submission" date="2019-12" db="EMBL/GenBank/DDBJ databases">
        <title>Genome sequencing and annotation of Brassica cretica.</title>
        <authorList>
            <person name="Studholme D.J."/>
            <person name="Sarris P.F."/>
        </authorList>
    </citation>
    <scope>NUCLEOTIDE SEQUENCE</scope>
    <source>
        <strain evidence="2">PFS-001/15</strain>
        <tissue evidence="2">Leaf</tissue>
    </source>
</reference>
<name>A0A8S9KX34_BRACR</name>
<gene>
    <name evidence="2" type="ORF">F2Q68_00012086</name>
</gene>
<accession>A0A8S9KX34</accession>
<evidence type="ECO:0000313" key="2">
    <source>
        <dbReference type="EMBL" id="KAF2598277.1"/>
    </source>
</evidence>
<feature type="region of interest" description="Disordered" evidence="1">
    <location>
        <begin position="1"/>
        <end position="89"/>
    </location>
</feature>
<dbReference type="EMBL" id="QGKW02000717">
    <property type="protein sequence ID" value="KAF2598277.1"/>
    <property type="molecule type" value="Genomic_DNA"/>
</dbReference>
<comment type="caution">
    <text evidence="2">The sequence shown here is derived from an EMBL/GenBank/DDBJ whole genome shotgun (WGS) entry which is preliminary data.</text>
</comment>
<feature type="compositionally biased region" description="Polar residues" evidence="1">
    <location>
        <begin position="14"/>
        <end position="28"/>
    </location>
</feature>
<proteinExistence type="predicted"/>
<dbReference type="Proteomes" id="UP000712281">
    <property type="component" value="Unassembled WGS sequence"/>
</dbReference>
<dbReference type="AlphaFoldDB" id="A0A8S9KX34"/>
<evidence type="ECO:0000256" key="1">
    <source>
        <dbReference type="SAM" id="MobiDB-lite"/>
    </source>
</evidence>
<protein>
    <submittedName>
        <fullName evidence="2">Uncharacterized protein</fullName>
    </submittedName>
</protein>